<evidence type="ECO:0000256" key="1">
    <source>
        <dbReference type="ARBA" id="ARBA00023015"/>
    </source>
</evidence>
<feature type="domain" description="HTH araC/xylS-type" evidence="4">
    <location>
        <begin position="164"/>
        <end position="260"/>
    </location>
</feature>
<dbReference type="Proteomes" id="UP000249819">
    <property type="component" value="Unassembled WGS sequence"/>
</dbReference>
<dbReference type="Pfam" id="PF12833">
    <property type="entry name" value="HTH_18"/>
    <property type="match status" value="1"/>
</dbReference>
<reference evidence="5 6" key="1">
    <citation type="submission" date="2018-06" db="EMBL/GenBank/DDBJ databases">
        <title>Genomic Encyclopedia of Archaeal and Bacterial Type Strains, Phase II (KMG-II): from individual species to whole genera.</title>
        <authorList>
            <person name="Goeker M."/>
        </authorList>
    </citation>
    <scope>NUCLEOTIDE SEQUENCE [LARGE SCALE GENOMIC DNA]</scope>
    <source>
        <strain evidence="5 6">DSM 29821</strain>
    </source>
</reference>
<dbReference type="InterPro" id="IPR018060">
    <property type="entry name" value="HTH_AraC"/>
</dbReference>
<dbReference type="PROSITE" id="PS01124">
    <property type="entry name" value="HTH_ARAC_FAMILY_2"/>
    <property type="match status" value="1"/>
</dbReference>
<dbReference type="GO" id="GO:0003700">
    <property type="term" value="F:DNA-binding transcription factor activity"/>
    <property type="evidence" value="ECO:0007669"/>
    <property type="project" value="InterPro"/>
</dbReference>
<keyword evidence="2 5" id="KW-0238">DNA-binding</keyword>
<dbReference type="PANTHER" id="PTHR46796">
    <property type="entry name" value="HTH-TYPE TRANSCRIPTIONAL ACTIVATOR RHAS-RELATED"/>
    <property type="match status" value="1"/>
</dbReference>
<evidence type="ECO:0000313" key="6">
    <source>
        <dbReference type="Proteomes" id="UP000249819"/>
    </source>
</evidence>
<accession>A0A327VUM8</accession>
<evidence type="ECO:0000313" key="5">
    <source>
        <dbReference type="EMBL" id="RAJ78983.1"/>
    </source>
</evidence>
<proteinExistence type="predicted"/>
<sequence>MLYYQQYYPSTQLADLIECYWVLHAPHGFMDVPDRLIPGGRVELIFNFGDPADWLITADNLHGVCLSGPVIMGQRNQIFYVKSTGKTRMLGLRFKPGGLAAFTNVPISDLLNSLLPAELILGKAAKSWEMQLSDYPEDDKRIHVLDTLLKKAWRDFPADQLVVSQTIEILRNNQEDLSIDTICRQTGWYYKKLERVFLKNIGYTPKYYHKILRFNKAVRCMRTRTTLTDVSHTCNYFDQAHFIRDFRLFTGTTPSQFKKEDNKIADILIKHQPV</sequence>
<dbReference type="Pfam" id="PF20240">
    <property type="entry name" value="DUF6597"/>
    <property type="match status" value="1"/>
</dbReference>
<keyword evidence="3" id="KW-0804">Transcription</keyword>
<organism evidence="5 6">
    <name type="scientific">Chitinophaga dinghuensis</name>
    <dbReference type="NCBI Taxonomy" id="1539050"/>
    <lineage>
        <taxon>Bacteria</taxon>
        <taxon>Pseudomonadati</taxon>
        <taxon>Bacteroidota</taxon>
        <taxon>Chitinophagia</taxon>
        <taxon>Chitinophagales</taxon>
        <taxon>Chitinophagaceae</taxon>
        <taxon>Chitinophaga</taxon>
    </lineage>
</organism>
<dbReference type="AlphaFoldDB" id="A0A327VUM8"/>
<dbReference type="InterPro" id="IPR046532">
    <property type="entry name" value="DUF6597"/>
</dbReference>
<dbReference type="Gene3D" id="1.10.10.60">
    <property type="entry name" value="Homeodomain-like"/>
    <property type="match status" value="1"/>
</dbReference>
<evidence type="ECO:0000259" key="4">
    <source>
        <dbReference type="PROSITE" id="PS01124"/>
    </source>
</evidence>
<dbReference type="InterPro" id="IPR009057">
    <property type="entry name" value="Homeodomain-like_sf"/>
</dbReference>
<keyword evidence="1" id="KW-0805">Transcription regulation</keyword>
<dbReference type="SUPFAM" id="SSF46689">
    <property type="entry name" value="Homeodomain-like"/>
    <property type="match status" value="1"/>
</dbReference>
<dbReference type="RefSeq" id="WP_111593468.1">
    <property type="nucleotide sequence ID" value="NZ_QLMA01000006.1"/>
</dbReference>
<dbReference type="OrthoDB" id="655946at2"/>
<evidence type="ECO:0000256" key="2">
    <source>
        <dbReference type="ARBA" id="ARBA00023125"/>
    </source>
</evidence>
<dbReference type="GO" id="GO:0043565">
    <property type="term" value="F:sequence-specific DNA binding"/>
    <property type="evidence" value="ECO:0007669"/>
    <property type="project" value="InterPro"/>
</dbReference>
<dbReference type="EMBL" id="QLMA01000006">
    <property type="protein sequence ID" value="RAJ78983.1"/>
    <property type="molecule type" value="Genomic_DNA"/>
</dbReference>
<gene>
    <name evidence="5" type="ORF">CLV59_10643</name>
</gene>
<comment type="caution">
    <text evidence="5">The sequence shown here is derived from an EMBL/GenBank/DDBJ whole genome shotgun (WGS) entry which is preliminary data.</text>
</comment>
<evidence type="ECO:0000256" key="3">
    <source>
        <dbReference type="ARBA" id="ARBA00023163"/>
    </source>
</evidence>
<dbReference type="SMART" id="SM00342">
    <property type="entry name" value="HTH_ARAC"/>
    <property type="match status" value="1"/>
</dbReference>
<protein>
    <submittedName>
        <fullName evidence="5">AraC-like DNA-binding protein</fullName>
    </submittedName>
</protein>
<dbReference type="PANTHER" id="PTHR46796:SF13">
    <property type="entry name" value="HTH-TYPE TRANSCRIPTIONAL ACTIVATOR RHAS"/>
    <property type="match status" value="1"/>
</dbReference>
<name>A0A327VUM8_9BACT</name>
<dbReference type="InterPro" id="IPR050204">
    <property type="entry name" value="AraC_XylS_family_regulators"/>
</dbReference>
<keyword evidence="6" id="KW-1185">Reference proteome</keyword>